<organism evidence="5 6">
    <name type="scientific">Streptomyces fildesensis</name>
    <dbReference type="NCBI Taxonomy" id="375757"/>
    <lineage>
        <taxon>Bacteria</taxon>
        <taxon>Bacillati</taxon>
        <taxon>Actinomycetota</taxon>
        <taxon>Actinomycetes</taxon>
        <taxon>Kitasatosporales</taxon>
        <taxon>Streptomycetaceae</taxon>
        <taxon>Streptomyces</taxon>
    </lineage>
</organism>
<keyword evidence="3" id="KW-0238">DNA-binding</keyword>
<name>A0ABW8C7U0_9ACTN</name>
<keyword evidence="2" id="KW-0731">Sigma factor</keyword>
<evidence type="ECO:0000256" key="3">
    <source>
        <dbReference type="ARBA" id="ARBA00023125"/>
    </source>
</evidence>
<dbReference type="InterPro" id="IPR014284">
    <property type="entry name" value="RNA_pol_sigma-70_dom"/>
</dbReference>
<dbReference type="PANTHER" id="PTHR43133">
    <property type="entry name" value="RNA POLYMERASE ECF-TYPE SIGMA FACTO"/>
    <property type="match status" value="1"/>
</dbReference>
<dbReference type="PANTHER" id="PTHR43133:SF52">
    <property type="entry name" value="ECF RNA POLYMERASE SIGMA FACTOR SIGL"/>
    <property type="match status" value="1"/>
</dbReference>
<dbReference type="InterPro" id="IPR013324">
    <property type="entry name" value="RNA_pol_sigma_r3/r4-like"/>
</dbReference>
<dbReference type="Gene3D" id="1.10.10.10">
    <property type="entry name" value="Winged helix-like DNA-binding domain superfamily/Winged helix DNA-binding domain"/>
    <property type="match status" value="1"/>
</dbReference>
<dbReference type="SUPFAM" id="SSF88659">
    <property type="entry name" value="Sigma3 and sigma4 domains of RNA polymerase sigma factors"/>
    <property type="match status" value="1"/>
</dbReference>
<dbReference type="NCBIfam" id="TIGR02937">
    <property type="entry name" value="sigma70-ECF"/>
    <property type="match status" value="1"/>
</dbReference>
<evidence type="ECO:0000313" key="5">
    <source>
        <dbReference type="EMBL" id="MFI9101476.1"/>
    </source>
</evidence>
<dbReference type="RefSeq" id="WP_399647960.1">
    <property type="nucleotide sequence ID" value="NZ_JBITYG010000003.1"/>
</dbReference>
<evidence type="ECO:0000256" key="4">
    <source>
        <dbReference type="ARBA" id="ARBA00023163"/>
    </source>
</evidence>
<keyword evidence="4" id="KW-0804">Transcription</keyword>
<dbReference type="Proteomes" id="UP001614394">
    <property type="component" value="Unassembled WGS sequence"/>
</dbReference>
<proteinExistence type="predicted"/>
<dbReference type="InterPro" id="IPR039425">
    <property type="entry name" value="RNA_pol_sigma-70-like"/>
</dbReference>
<sequence length="172" mass="18737">MSLCEDELTRLRPLIAAEAAAEEVPGGIEAADLEQAVWLRMLELAVPPADPARWLRAAVRREVREAARRVRRELPYTPGRDPAADRGPSVEEQVLGAEQRAAVRAAVQRLPGRCPQVVGALMSRSDPTYQEISRELGISQGSIGPLRSRCLGCLRSILKSGVASPVRRGKAR</sequence>
<evidence type="ECO:0000256" key="1">
    <source>
        <dbReference type="ARBA" id="ARBA00023015"/>
    </source>
</evidence>
<reference evidence="5 6" key="1">
    <citation type="submission" date="2024-10" db="EMBL/GenBank/DDBJ databases">
        <title>The Natural Products Discovery Center: Release of the First 8490 Sequenced Strains for Exploring Actinobacteria Biosynthetic Diversity.</title>
        <authorList>
            <person name="Kalkreuter E."/>
            <person name="Kautsar S.A."/>
            <person name="Yang D."/>
            <person name="Bader C.D."/>
            <person name="Teijaro C.N."/>
            <person name="Fluegel L."/>
            <person name="Davis C.M."/>
            <person name="Simpson J.R."/>
            <person name="Lauterbach L."/>
            <person name="Steele A.D."/>
            <person name="Gui C."/>
            <person name="Meng S."/>
            <person name="Li G."/>
            <person name="Viehrig K."/>
            <person name="Ye F."/>
            <person name="Su P."/>
            <person name="Kiefer A.F."/>
            <person name="Nichols A."/>
            <person name="Cepeda A.J."/>
            <person name="Yan W."/>
            <person name="Fan B."/>
            <person name="Jiang Y."/>
            <person name="Adhikari A."/>
            <person name="Zheng C.-J."/>
            <person name="Schuster L."/>
            <person name="Cowan T.M."/>
            <person name="Smanski M.J."/>
            <person name="Chevrette M.G."/>
            <person name="De Carvalho L.P.S."/>
            <person name="Shen B."/>
        </authorList>
    </citation>
    <scope>NUCLEOTIDE SEQUENCE [LARGE SCALE GENOMIC DNA]</scope>
    <source>
        <strain evidence="5 6">NPDC053399</strain>
    </source>
</reference>
<keyword evidence="1" id="KW-0805">Transcription regulation</keyword>
<accession>A0ABW8C7U0</accession>
<dbReference type="InterPro" id="IPR036388">
    <property type="entry name" value="WH-like_DNA-bd_sf"/>
</dbReference>
<comment type="caution">
    <text evidence="5">The sequence shown here is derived from an EMBL/GenBank/DDBJ whole genome shotgun (WGS) entry which is preliminary data.</text>
</comment>
<evidence type="ECO:0000256" key="2">
    <source>
        <dbReference type="ARBA" id="ARBA00023082"/>
    </source>
</evidence>
<protein>
    <submittedName>
        <fullName evidence="5">Sigma-70 family RNA polymerase sigma factor</fullName>
    </submittedName>
</protein>
<dbReference type="EMBL" id="JBITYG010000003">
    <property type="protein sequence ID" value="MFI9101476.1"/>
    <property type="molecule type" value="Genomic_DNA"/>
</dbReference>
<evidence type="ECO:0000313" key="6">
    <source>
        <dbReference type="Proteomes" id="UP001614394"/>
    </source>
</evidence>
<gene>
    <name evidence="5" type="ORF">ACIGXA_13230</name>
</gene>
<keyword evidence="6" id="KW-1185">Reference proteome</keyword>